<reference evidence="2" key="1">
    <citation type="submission" date="2020-05" db="EMBL/GenBank/DDBJ databases">
        <authorList>
            <person name="Zhu T."/>
            <person name="Keshari N."/>
            <person name="Lu X."/>
        </authorList>
    </citation>
    <scope>NUCLEOTIDE SEQUENCE</scope>
    <source>
        <strain evidence="2">NK1-12</strain>
    </source>
</reference>
<gene>
    <name evidence="2" type="ORF">HJG54_18970</name>
</gene>
<organism evidence="2">
    <name type="scientific">Leptolyngbya sp. NK1-12</name>
    <dbReference type="NCBI Taxonomy" id="2547451"/>
    <lineage>
        <taxon>Bacteria</taxon>
        <taxon>Bacillati</taxon>
        <taxon>Cyanobacteriota</taxon>
        <taxon>Cyanophyceae</taxon>
        <taxon>Leptolyngbyales</taxon>
        <taxon>Leptolyngbyaceae</taxon>
        <taxon>Leptolyngbya group</taxon>
        <taxon>Leptolyngbya</taxon>
    </lineage>
</organism>
<sequence length="117" mass="13732">MRLIDYPIAIAQKQRELLQSEQHIRRLQDVVNRLTAEIDTTIAFDTDLRNDAQRKAKRLELMKAPDYRRAATNLQMVQDQRAEIEIDLNLLRNQFSVLKLELRESIATRELQMVDAA</sequence>
<dbReference type="EMBL" id="CP053586">
    <property type="protein sequence ID" value="WNZ24719.1"/>
    <property type="molecule type" value="Genomic_DNA"/>
</dbReference>
<evidence type="ECO:0000313" key="2">
    <source>
        <dbReference type="EMBL" id="WNZ24719.1"/>
    </source>
</evidence>
<keyword evidence="1" id="KW-0175">Coiled coil</keyword>
<evidence type="ECO:0000256" key="1">
    <source>
        <dbReference type="SAM" id="Coils"/>
    </source>
</evidence>
<name>A0AA97AHN6_9CYAN</name>
<proteinExistence type="predicted"/>
<accession>A0AA97AHN6</accession>
<dbReference type="AlphaFoldDB" id="A0AA97AHN6"/>
<feature type="coiled-coil region" evidence="1">
    <location>
        <begin position="10"/>
        <end position="37"/>
    </location>
</feature>
<dbReference type="RefSeq" id="WP_316430654.1">
    <property type="nucleotide sequence ID" value="NZ_CP053586.1"/>
</dbReference>
<protein>
    <submittedName>
        <fullName evidence="2">Uncharacterized protein</fullName>
    </submittedName>
</protein>